<dbReference type="RefSeq" id="WP_310171734.1">
    <property type="nucleotide sequence ID" value="NZ_BAABHE010000002.1"/>
</dbReference>
<evidence type="ECO:0000313" key="2">
    <source>
        <dbReference type="EMBL" id="MDR7346592.1"/>
    </source>
</evidence>
<evidence type="ECO:0000313" key="3">
    <source>
        <dbReference type="Proteomes" id="UP001183794"/>
    </source>
</evidence>
<dbReference type="Proteomes" id="UP001183794">
    <property type="component" value="Unassembled WGS sequence"/>
</dbReference>
<dbReference type="InterPro" id="IPR016040">
    <property type="entry name" value="NAD(P)-bd_dom"/>
</dbReference>
<dbReference type="Gene3D" id="3.40.50.720">
    <property type="entry name" value="NAD(P)-binding Rossmann-like Domain"/>
    <property type="match status" value="1"/>
</dbReference>
<gene>
    <name evidence="2" type="ORF">J2S62_000849</name>
</gene>
<organism evidence="2 3">
    <name type="scientific">Enteractinococcus fodinae</name>
    <dbReference type="NCBI Taxonomy" id="684663"/>
    <lineage>
        <taxon>Bacteria</taxon>
        <taxon>Bacillati</taxon>
        <taxon>Actinomycetota</taxon>
        <taxon>Actinomycetes</taxon>
        <taxon>Micrococcales</taxon>
        <taxon>Micrococcaceae</taxon>
    </lineage>
</organism>
<dbReference type="InterPro" id="IPR036291">
    <property type="entry name" value="NAD(P)-bd_dom_sf"/>
</dbReference>
<dbReference type="InterPro" id="IPR051207">
    <property type="entry name" value="ComplexI_NDUFA9_subunit"/>
</dbReference>
<dbReference type="PANTHER" id="PTHR12126:SF11">
    <property type="entry name" value="NADH DEHYDROGENASE [UBIQUINONE] 1 ALPHA SUBCOMPLEX SUBUNIT 9, MITOCHONDRIAL"/>
    <property type="match status" value="1"/>
</dbReference>
<dbReference type="SUPFAM" id="SSF51735">
    <property type="entry name" value="NAD(P)-binding Rossmann-fold domains"/>
    <property type="match status" value="1"/>
</dbReference>
<sequence>MKIVVLGATGTIGAKITEHLQTTGHEVVQASRSRGVDAATGEGLHDAFTGANAVIDCLNIETLSEKKAVRFFSKTSHNVVRVARRTGLTHVLCVGIAGAADPKVNAANGYYKGKAVQEKIYQASGLPVTVIHSTQWFELIDNLVRRASVGPVTLLPTMRMAPVAADSVARLVADCAVADPPSGVQRVAIRGPEITTGVDMAQAILAAHGRVGGRRPRILKQVPFLGKATATGGLIPQDTIVDDITLEAWLGMASSPT</sequence>
<dbReference type="Pfam" id="PF13460">
    <property type="entry name" value="NAD_binding_10"/>
    <property type="match status" value="1"/>
</dbReference>
<accession>A0ABU2AZ21</accession>
<name>A0ABU2AZ21_9MICC</name>
<proteinExistence type="predicted"/>
<dbReference type="PANTHER" id="PTHR12126">
    <property type="entry name" value="NADH-UBIQUINONE OXIDOREDUCTASE 39 KDA SUBUNIT-RELATED"/>
    <property type="match status" value="1"/>
</dbReference>
<dbReference type="EMBL" id="JAVDYJ010000001">
    <property type="protein sequence ID" value="MDR7346592.1"/>
    <property type="molecule type" value="Genomic_DNA"/>
</dbReference>
<reference evidence="2 3" key="1">
    <citation type="submission" date="2023-07" db="EMBL/GenBank/DDBJ databases">
        <title>Sequencing the genomes of 1000 actinobacteria strains.</title>
        <authorList>
            <person name="Klenk H.-P."/>
        </authorList>
    </citation>
    <scope>NUCLEOTIDE SEQUENCE [LARGE SCALE GENOMIC DNA]</scope>
    <source>
        <strain evidence="2 3">DSM 22966</strain>
    </source>
</reference>
<feature type="domain" description="NAD(P)-binding" evidence="1">
    <location>
        <begin position="7"/>
        <end position="176"/>
    </location>
</feature>
<protein>
    <submittedName>
        <fullName evidence="2">Uncharacterized protein YbjT (DUF2867 family)</fullName>
    </submittedName>
</protein>
<comment type="caution">
    <text evidence="2">The sequence shown here is derived from an EMBL/GenBank/DDBJ whole genome shotgun (WGS) entry which is preliminary data.</text>
</comment>
<evidence type="ECO:0000259" key="1">
    <source>
        <dbReference type="Pfam" id="PF13460"/>
    </source>
</evidence>
<keyword evidence="3" id="KW-1185">Reference proteome</keyword>